<gene>
    <name evidence="1" type="ORF">NDU88_007456</name>
</gene>
<name>A0AAV7WDJ8_PLEWA</name>
<dbReference type="AlphaFoldDB" id="A0AAV7WDJ8"/>
<evidence type="ECO:0000313" key="1">
    <source>
        <dbReference type="EMBL" id="KAJ1212120.1"/>
    </source>
</evidence>
<proteinExistence type="predicted"/>
<evidence type="ECO:0000313" key="2">
    <source>
        <dbReference type="Proteomes" id="UP001066276"/>
    </source>
</evidence>
<organism evidence="1 2">
    <name type="scientific">Pleurodeles waltl</name>
    <name type="common">Iberian ribbed newt</name>
    <dbReference type="NCBI Taxonomy" id="8319"/>
    <lineage>
        <taxon>Eukaryota</taxon>
        <taxon>Metazoa</taxon>
        <taxon>Chordata</taxon>
        <taxon>Craniata</taxon>
        <taxon>Vertebrata</taxon>
        <taxon>Euteleostomi</taxon>
        <taxon>Amphibia</taxon>
        <taxon>Batrachia</taxon>
        <taxon>Caudata</taxon>
        <taxon>Salamandroidea</taxon>
        <taxon>Salamandridae</taxon>
        <taxon>Pleurodelinae</taxon>
        <taxon>Pleurodeles</taxon>
    </lineage>
</organism>
<dbReference type="EMBL" id="JANPWB010000002">
    <property type="protein sequence ID" value="KAJ1212120.1"/>
    <property type="molecule type" value="Genomic_DNA"/>
</dbReference>
<protein>
    <submittedName>
        <fullName evidence="1">Uncharacterized protein</fullName>
    </submittedName>
</protein>
<dbReference type="Proteomes" id="UP001066276">
    <property type="component" value="Chromosome 1_2"/>
</dbReference>
<comment type="caution">
    <text evidence="1">The sequence shown here is derived from an EMBL/GenBank/DDBJ whole genome shotgun (WGS) entry which is preliminary data.</text>
</comment>
<keyword evidence="2" id="KW-1185">Reference proteome</keyword>
<reference evidence="1" key="1">
    <citation type="journal article" date="2022" name="bioRxiv">
        <title>Sequencing and chromosome-scale assembly of the giantPleurodeles waltlgenome.</title>
        <authorList>
            <person name="Brown T."/>
            <person name="Elewa A."/>
            <person name="Iarovenko S."/>
            <person name="Subramanian E."/>
            <person name="Araus A.J."/>
            <person name="Petzold A."/>
            <person name="Susuki M."/>
            <person name="Suzuki K.-i.T."/>
            <person name="Hayashi T."/>
            <person name="Toyoda A."/>
            <person name="Oliveira C."/>
            <person name="Osipova E."/>
            <person name="Leigh N.D."/>
            <person name="Simon A."/>
            <person name="Yun M.H."/>
        </authorList>
    </citation>
    <scope>NUCLEOTIDE SEQUENCE</scope>
    <source>
        <strain evidence="1">20211129_DDA</strain>
        <tissue evidence="1">Liver</tissue>
    </source>
</reference>
<sequence>MSPDLGKAALLALISRSLSGPGEHPPSGLLAALAPNPCRHRIAEVIRKEIEVASSLTFFSEEEEGLRPPVIYIRIVMDWGLVTCCHGFLMGIMGVEV</sequence>
<accession>A0AAV7WDJ8</accession>